<evidence type="ECO:0000313" key="1">
    <source>
        <dbReference type="EMBL" id="SPE17944.1"/>
    </source>
</evidence>
<evidence type="ECO:0008006" key="3">
    <source>
        <dbReference type="Google" id="ProtNLM"/>
    </source>
</evidence>
<dbReference type="EMBL" id="OKRB01000024">
    <property type="protein sequence ID" value="SPE17944.1"/>
    <property type="molecule type" value="Genomic_DNA"/>
</dbReference>
<name>A0A2N9L4G2_9BACT</name>
<accession>A0A2N9L4G2</accession>
<dbReference type="AlphaFoldDB" id="A0A2N9L4G2"/>
<sequence length="104" mass="11226">MPACPQTFVPNWTLKFPAASPSAREQFAMAYDAMHGRVVLFGGFNGSSYLGDTWVWNGTTWALQSPAASPTARYGASMAYDAAHGKVVLFGGDGFREITWCALL</sequence>
<evidence type="ECO:0000313" key="2">
    <source>
        <dbReference type="Proteomes" id="UP000239735"/>
    </source>
</evidence>
<gene>
    <name evidence="1" type="ORF">SBA5_120020</name>
</gene>
<dbReference type="Gene3D" id="2.120.10.80">
    <property type="entry name" value="Kelch-type beta propeller"/>
    <property type="match status" value="1"/>
</dbReference>
<protein>
    <recommendedName>
        <fullName evidence="3">Kelch repeat-containing protein</fullName>
    </recommendedName>
</protein>
<dbReference type="OrthoDB" id="103335at2"/>
<proteinExistence type="predicted"/>
<dbReference type="Proteomes" id="UP000239735">
    <property type="component" value="Unassembled WGS sequence"/>
</dbReference>
<organism evidence="1 2">
    <name type="scientific">Candidatus Sulfuritelmatomonas gaucii</name>
    <dbReference type="NCBI Taxonomy" id="2043161"/>
    <lineage>
        <taxon>Bacteria</taxon>
        <taxon>Pseudomonadati</taxon>
        <taxon>Acidobacteriota</taxon>
        <taxon>Terriglobia</taxon>
        <taxon>Terriglobales</taxon>
        <taxon>Acidobacteriaceae</taxon>
        <taxon>Candidatus Sulfuritelmatomonas</taxon>
    </lineage>
</organism>
<dbReference type="InterPro" id="IPR015915">
    <property type="entry name" value="Kelch-typ_b-propeller"/>
</dbReference>
<reference evidence="2" key="1">
    <citation type="submission" date="2018-02" db="EMBL/GenBank/DDBJ databases">
        <authorList>
            <person name="Hausmann B."/>
        </authorList>
    </citation>
    <scope>NUCLEOTIDE SEQUENCE [LARGE SCALE GENOMIC DNA]</scope>
    <source>
        <strain evidence="2">Peat soil MAG SbA5</strain>
    </source>
</reference>
<dbReference type="SUPFAM" id="SSF117281">
    <property type="entry name" value="Kelch motif"/>
    <property type="match status" value="1"/>
</dbReference>